<sequence>MGFLGLLGLIGMFTGNYGFYGFFGFFGFFGISSQTDDELLRKNIARAGFNAFIVSNVALVLSIVIIGVTETIEFAALMIAIIFVIQLLVFIFSFNYYEKRGDT</sequence>
<evidence type="ECO:0008006" key="4">
    <source>
        <dbReference type="Google" id="ProtNLM"/>
    </source>
</evidence>
<gene>
    <name evidence="2" type="ordered locus">Nther_0745</name>
</gene>
<organism evidence="2 3">
    <name type="scientific">Natranaerobius thermophilus (strain ATCC BAA-1301 / DSM 18059 / JW/NM-WN-LF)</name>
    <dbReference type="NCBI Taxonomy" id="457570"/>
    <lineage>
        <taxon>Bacteria</taxon>
        <taxon>Bacillati</taxon>
        <taxon>Bacillota</taxon>
        <taxon>Clostridia</taxon>
        <taxon>Natranaerobiales</taxon>
        <taxon>Natranaerobiaceae</taxon>
        <taxon>Natranaerobius</taxon>
    </lineage>
</organism>
<dbReference type="InParanoid" id="B2A7D7"/>
<feature type="transmembrane region" description="Helical" evidence="1">
    <location>
        <begin position="49"/>
        <end position="68"/>
    </location>
</feature>
<feature type="transmembrane region" description="Helical" evidence="1">
    <location>
        <begin position="74"/>
        <end position="97"/>
    </location>
</feature>
<reference evidence="2 3" key="1">
    <citation type="submission" date="2008-04" db="EMBL/GenBank/DDBJ databases">
        <title>Complete sequence of chromosome of Natranaerobius thermophilus JW/NM-WN-LF.</title>
        <authorList>
            <consortium name="US DOE Joint Genome Institute"/>
            <person name="Copeland A."/>
            <person name="Lucas S."/>
            <person name="Lapidus A."/>
            <person name="Glavina del Rio T."/>
            <person name="Dalin E."/>
            <person name="Tice H."/>
            <person name="Bruce D."/>
            <person name="Goodwin L."/>
            <person name="Pitluck S."/>
            <person name="Chertkov O."/>
            <person name="Brettin T."/>
            <person name="Detter J.C."/>
            <person name="Han C."/>
            <person name="Kuske C.R."/>
            <person name="Schmutz J."/>
            <person name="Larimer F."/>
            <person name="Land M."/>
            <person name="Hauser L."/>
            <person name="Kyrpides N."/>
            <person name="Lykidis A."/>
            <person name="Mesbah N.M."/>
            <person name="Wiegel J."/>
        </authorList>
    </citation>
    <scope>NUCLEOTIDE SEQUENCE [LARGE SCALE GENOMIC DNA]</scope>
    <source>
        <strain evidence="3">ATCC BAA-1301 / DSM 18059 / JW/NM-WN-LF</strain>
    </source>
</reference>
<keyword evidence="1" id="KW-0472">Membrane</keyword>
<evidence type="ECO:0000256" key="1">
    <source>
        <dbReference type="SAM" id="Phobius"/>
    </source>
</evidence>
<evidence type="ECO:0000313" key="3">
    <source>
        <dbReference type="Proteomes" id="UP000001683"/>
    </source>
</evidence>
<accession>B2A7D7</accession>
<dbReference type="OrthoDB" id="9925746at2"/>
<dbReference type="AlphaFoldDB" id="B2A7D7"/>
<proteinExistence type="predicted"/>
<keyword evidence="1" id="KW-1133">Transmembrane helix</keyword>
<evidence type="ECO:0000313" key="2">
    <source>
        <dbReference type="EMBL" id="ACB84335.1"/>
    </source>
</evidence>
<dbReference type="EMBL" id="CP001034">
    <property type="protein sequence ID" value="ACB84335.1"/>
    <property type="molecule type" value="Genomic_DNA"/>
</dbReference>
<protein>
    <recommendedName>
        <fullName evidence="4">DUF3796 domain-containing protein</fullName>
    </recommendedName>
</protein>
<dbReference type="KEGG" id="nth:Nther_0745"/>
<dbReference type="Proteomes" id="UP000001683">
    <property type="component" value="Chromosome"/>
</dbReference>
<keyword evidence="1" id="KW-0812">Transmembrane</keyword>
<keyword evidence="3" id="KW-1185">Reference proteome</keyword>
<dbReference type="STRING" id="457570.Nther_0745"/>
<dbReference type="HOGENOM" id="CLU_2260727_0_0_9"/>
<feature type="transmembrane region" description="Helical" evidence="1">
    <location>
        <begin position="6"/>
        <end position="29"/>
    </location>
</feature>
<name>B2A7D7_NATTJ</name>
<reference evidence="2 3" key="2">
    <citation type="journal article" date="2011" name="J. Bacteriol.">
        <title>Complete genome sequence of the anaerobic, halophilic alkalithermophile Natranaerobius thermophilus JW/NM-WN-LF.</title>
        <authorList>
            <person name="Zhao B."/>
            <person name="Mesbah N.M."/>
            <person name="Dalin E."/>
            <person name="Goodwin L."/>
            <person name="Nolan M."/>
            <person name="Pitluck S."/>
            <person name="Chertkov O."/>
            <person name="Brettin T.S."/>
            <person name="Han J."/>
            <person name="Larimer F.W."/>
            <person name="Land M.L."/>
            <person name="Hauser L."/>
            <person name="Kyrpides N."/>
            <person name="Wiegel J."/>
        </authorList>
    </citation>
    <scope>NUCLEOTIDE SEQUENCE [LARGE SCALE GENOMIC DNA]</scope>
    <source>
        <strain evidence="3">ATCC BAA-1301 / DSM 18059 / JW/NM-WN-LF</strain>
    </source>
</reference>